<evidence type="ECO:0000313" key="2">
    <source>
        <dbReference type="EMBL" id="KAA8544108.1"/>
    </source>
</evidence>
<dbReference type="InterPro" id="IPR053151">
    <property type="entry name" value="RNase_H-like"/>
</dbReference>
<dbReference type="GO" id="GO:0004523">
    <property type="term" value="F:RNA-DNA hybrid ribonuclease activity"/>
    <property type="evidence" value="ECO:0007669"/>
    <property type="project" value="InterPro"/>
</dbReference>
<dbReference type="Pfam" id="PF13456">
    <property type="entry name" value="RVT_3"/>
    <property type="match status" value="1"/>
</dbReference>
<protein>
    <recommendedName>
        <fullName evidence="1">RNase H type-1 domain-containing protein</fullName>
    </recommendedName>
</protein>
<evidence type="ECO:0000313" key="3">
    <source>
        <dbReference type="Proteomes" id="UP000325577"/>
    </source>
</evidence>
<keyword evidence="3" id="KW-1185">Reference proteome</keyword>
<dbReference type="PANTHER" id="PTHR47723">
    <property type="entry name" value="OS05G0353850 PROTEIN"/>
    <property type="match status" value="1"/>
</dbReference>
<organism evidence="2 3">
    <name type="scientific">Nyssa sinensis</name>
    <dbReference type="NCBI Taxonomy" id="561372"/>
    <lineage>
        <taxon>Eukaryota</taxon>
        <taxon>Viridiplantae</taxon>
        <taxon>Streptophyta</taxon>
        <taxon>Embryophyta</taxon>
        <taxon>Tracheophyta</taxon>
        <taxon>Spermatophyta</taxon>
        <taxon>Magnoliopsida</taxon>
        <taxon>eudicotyledons</taxon>
        <taxon>Gunneridae</taxon>
        <taxon>Pentapetalae</taxon>
        <taxon>asterids</taxon>
        <taxon>Cornales</taxon>
        <taxon>Nyssaceae</taxon>
        <taxon>Nyssa</taxon>
    </lineage>
</organism>
<dbReference type="Proteomes" id="UP000325577">
    <property type="component" value="Linkage Group LG11"/>
</dbReference>
<dbReference type="InterPro" id="IPR002156">
    <property type="entry name" value="RNaseH_domain"/>
</dbReference>
<dbReference type="InterPro" id="IPR036397">
    <property type="entry name" value="RNaseH_sf"/>
</dbReference>
<dbReference type="SUPFAM" id="SSF53098">
    <property type="entry name" value="Ribonuclease H-like"/>
    <property type="match status" value="1"/>
</dbReference>
<gene>
    <name evidence="2" type="ORF">F0562_022121</name>
</gene>
<accession>A0A5J5BMZ2</accession>
<sequence>MDEDMGQLNEELWSILLHLLTKFWTEVMLGTQAQAIWAPPSFPRSSLFTTTGEGGIGAIVRNDHGEFMAAMAKKVEFAGSAEHADILAIYEGLRFCYEMGIKGPVVESDAQGVIQALK</sequence>
<dbReference type="AlphaFoldDB" id="A0A5J5BMZ2"/>
<dbReference type="OrthoDB" id="1933346at2759"/>
<dbReference type="Gene3D" id="3.30.420.10">
    <property type="entry name" value="Ribonuclease H-like superfamily/Ribonuclease H"/>
    <property type="match status" value="1"/>
</dbReference>
<reference evidence="2 3" key="1">
    <citation type="submission" date="2019-09" db="EMBL/GenBank/DDBJ databases">
        <title>A chromosome-level genome assembly of the Chinese tupelo Nyssa sinensis.</title>
        <authorList>
            <person name="Yang X."/>
            <person name="Kang M."/>
            <person name="Yang Y."/>
            <person name="Xiong H."/>
            <person name="Wang M."/>
            <person name="Zhang Z."/>
            <person name="Wang Z."/>
            <person name="Wu H."/>
            <person name="Ma T."/>
            <person name="Liu J."/>
            <person name="Xi Z."/>
        </authorList>
    </citation>
    <scope>NUCLEOTIDE SEQUENCE [LARGE SCALE GENOMIC DNA]</scope>
    <source>
        <strain evidence="2">J267</strain>
        <tissue evidence="2">Leaf</tissue>
    </source>
</reference>
<dbReference type="InterPro" id="IPR012337">
    <property type="entry name" value="RNaseH-like_sf"/>
</dbReference>
<dbReference type="PANTHER" id="PTHR47723:SF19">
    <property type="entry name" value="POLYNUCLEOTIDYL TRANSFERASE, RIBONUCLEASE H-LIKE SUPERFAMILY PROTEIN"/>
    <property type="match status" value="1"/>
</dbReference>
<dbReference type="GO" id="GO:0003676">
    <property type="term" value="F:nucleic acid binding"/>
    <property type="evidence" value="ECO:0007669"/>
    <property type="project" value="InterPro"/>
</dbReference>
<proteinExistence type="predicted"/>
<name>A0A5J5BMZ2_9ASTE</name>
<dbReference type="InterPro" id="IPR044730">
    <property type="entry name" value="RNase_H-like_dom_plant"/>
</dbReference>
<dbReference type="EMBL" id="CM018034">
    <property type="protein sequence ID" value="KAA8544108.1"/>
    <property type="molecule type" value="Genomic_DNA"/>
</dbReference>
<evidence type="ECO:0000259" key="1">
    <source>
        <dbReference type="Pfam" id="PF13456"/>
    </source>
</evidence>
<dbReference type="CDD" id="cd06222">
    <property type="entry name" value="RNase_H_like"/>
    <property type="match status" value="1"/>
</dbReference>
<feature type="domain" description="RNase H type-1" evidence="1">
    <location>
        <begin position="50"/>
        <end position="118"/>
    </location>
</feature>